<dbReference type="InterPro" id="IPR009060">
    <property type="entry name" value="UBA-like_sf"/>
</dbReference>
<dbReference type="InterPro" id="IPR036063">
    <property type="entry name" value="Smr_dom_sf"/>
</dbReference>
<dbReference type="SMART" id="SM00463">
    <property type="entry name" value="SMR"/>
    <property type="match status" value="1"/>
</dbReference>
<reference evidence="4" key="1">
    <citation type="journal article" date="2007" name="Plant Cell">
        <title>Dothideomycete-plant interactions illuminated by genome sequencing and EST analysis of the wheat pathogen Stagonospora nodorum.</title>
        <authorList>
            <person name="Hane J.K."/>
            <person name="Lowe R.G."/>
            <person name="Solomon P.S."/>
            <person name="Tan K.C."/>
            <person name="Schoch C.L."/>
            <person name="Spatafora J.W."/>
            <person name="Crous P.W."/>
            <person name="Kodira C."/>
            <person name="Birren B.W."/>
            <person name="Galagan J.E."/>
            <person name="Torriani S.F."/>
            <person name="McDonald B.A."/>
            <person name="Oliver R.P."/>
        </authorList>
    </citation>
    <scope>NUCLEOTIDE SEQUENCE [LARGE SCALE GENOMIC DNA]</scope>
    <source>
        <strain evidence="4">SN15 / ATCC MYA-4574 / FGSC 10173</strain>
    </source>
</reference>
<name>Q0U743_PHANO</name>
<dbReference type="OMA" id="ELENEYC"/>
<dbReference type="HOGENOM" id="CLU_023589_0_0_1"/>
<gene>
    <name evidence="3" type="ORF">SNOG_12421</name>
</gene>
<dbReference type="AlphaFoldDB" id="Q0U743"/>
<evidence type="ECO:0000313" key="3">
    <source>
        <dbReference type="EMBL" id="EAT80234.1"/>
    </source>
</evidence>
<proteinExistence type="predicted"/>
<dbReference type="VEuPathDB" id="FungiDB:JI435_124210"/>
<sequence length="543" mass="58741">MDEDLRILEQDLQEEYCPPVDPALVSAILSDYAGQPDAIGQARQILDIFKETATAEQLTDFDASGNSSGLHESPGKRSNDADSNADTWATQTTLTDHSHISSELAAMSLDGKSGSSSEGLPDGGYWKDVEQYTTPKKENVLAETFPSLRLDLIAYTLKKCGDDLDKATDELLNHVFFEDSRASPMEEGSVAKGIDAFSEDYHVPQRSKKGKNKKRQKLALSSLSSANTSDSEPMSPITNHWANTSRDVGYITSRTNLGHKTVASIYHANGASLSATVLALVRKEIQAHKKDGEPDAALVQDAIGLNEAFPNIDLEYALALVRLTDPSVTKAHDLAKALMEVPASETGGKGGIKLDLRYAPVNLAEEEPASPRLPVLAPSARFHDSTSLARARGDAFQQASAAYRKGKSTPLMRQAAGYYAQEGRNYNANLKAMSQVEADSFVAAQSGTTYLDLHGVTVADATRIAKQRTQVWWDSLGERRIREWGNARGGVGEGYRIVTGLGRHSEGGRGKLTPAVLKTLISDGWKVEVGTGELLVTGHSRRK</sequence>
<feature type="domain" description="Smr" evidence="2">
    <location>
        <begin position="451"/>
        <end position="539"/>
    </location>
</feature>
<accession>Q0U743</accession>
<dbReference type="Pfam" id="PF26286">
    <property type="entry name" value="UBA_10"/>
    <property type="match status" value="1"/>
</dbReference>
<dbReference type="RefSeq" id="XP_001802644.1">
    <property type="nucleotide sequence ID" value="XM_001802592.1"/>
</dbReference>
<protein>
    <recommendedName>
        <fullName evidence="2">Smr domain-containing protein</fullName>
    </recommendedName>
</protein>
<dbReference type="InParanoid" id="Q0U743"/>
<organism evidence="3 4">
    <name type="scientific">Phaeosphaeria nodorum (strain SN15 / ATCC MYA-4574 / FGSC 10173)</name>
    <name type="common">Glume blotch fungus</name>
    <name type="synonym">Parastagonospora nodorum</name>
    <dbReference type="NCBI Taxonomy" id="321614"/>
    <lineage>
        <taxon>Eukaryota</taxon>
        <taxon>Fungi</taxon>
        <taxon>Dikarya</taxon>
        <taxon>Ascomycota</taxon>
        <taxon>Pezizomycotina</taxon>
        <taxon>Dothideomycetes</taxon>
        <taxon>Pleosporomycetidae</taxon>
        <taxon>Pleosporales</taxon>
        <taxon>Pleosporineae</taxon>
        <taxon>Phaeosphaeriaceae</taxon>
        <taxon>Parastagonospora</taxon>
    </lineage>
</organism>
<dbReference type="Gene3D" id="3.30.1370.110">
    <property type="match status" value="1"/>
</dbReference>
<feature type="region of interest" description="Disordered" evidence="1">
    <location>
        <begin position="202"/>
        <end position="240"/>
    </location>
</feature>
<dbReference type="STRING" id="321614.Q0U743"/>
<dbReference type="KEGG" id="pno:SNOG_12421"/>
<dbReference type="GeneID" id="5979553"/>
<evidence type="ECO:0000256" key="1">
    <source>
        <dbReference type="SAM" id="MobiDB-lite"/>
    </source>
</evidence>
<dbReference type="EMBL" id="CH445346">
    <property type="protein sequence ID" value="EAT80234.1"/>
    <property type="molecule type" value="Genomic_DNA"/>
</dbReference>
<dbReference type="PROSITE" id="PS50828">
    <property type="entry name" value="SMR"/>
    <property type="match status" value="1"/>
</dbReference>
<dbReference type="InterPro" id="IPR052772">
    <property type="entry name" value="Endo/PolyKinase_Domain-Protein"/>
</dbReference>
<dbReference type="Proteomes" id="UP000001055">
    <property type="component" value="Unassembled WGS sequence"/>
</dbReference>
<dbReference type="PANTHER" id="PTHR46535">
    <property type="entry name" value="NEDD4-BINDING PROTEIN 2"/>
    <property type="match status" value="1"/>
</dbReference>
<feature type="compositionally biased region" description="Polar residues" evidence="1">
    <location>
        <begin position="227"/>
        <end position="240"/>
    </location>
</feature>
<evidence type="ECO:0000259" key="2">
    <source>
        <dbReference type="PROSITE" id="PS50828"/>
    </source>
</evidence>
<dbReference type="GO" id="GO:0004519">
    <property type="term" value="F:endonuclease activity"/>
    <property type="evidence" value="ECO:0000318"/>
    <property type="project" value="GO_Central"/>
</dbReference>
<dbReference type="InterPro" id="IPR002625">
    <property type="entry name" value="Smr_dom"/>
</dbReference>
<feature type="compositionally biased region" description="Basic residues" evidence="1">
    <location>
        <begin position="205"/>
        <end position="217"/>
    </location>
</feature>
<feature type="region of interest" description="Disordered" evidence="1">
    <location>
        <begin position="60"/>
        <end position="84"/>
    </location>
</feature>
<dbReference type="eggNOG" id="KOG2401">
    <property type="taxonomic scope" value="Eukaryota"/>
</dbReference>
<dbReference type="InterPro" id="IPR058864">
    <property type="entry name" value="UBA_10"/>
</dbReference>
<evidence type="ECO:0000313" key="4">
    <source>
        <dbReference type="Proteomes" id="UP000001055"/>
    </source>
</evidence>
<dbReference type="SUPFAM" id="SSF46934">
    <property type="entry name" value="UBA-like"/>
    <property type="match status" value="1"/>
</dbReference>
<dbReference type="SUPFAM" id="SSF160443">
    <property type="entry name" value="SMR domain-like"/>
    <property type="match status" value="1"/>
</dbReference>
<dbReference type="PANTHER" id="PTHR46535:SF1">
    <property type="entry name" value="NEDD4-BINDING PROTEIN 2"/>
    <property type="match status" value="1"/>
</dbReference>
<dbReference type="CDD" id="cd14279">
    <property type="entry name" value="CUE"/>
    <property type="match status" value="1"/>
</dbReference>